<keyword evidence="3" id="KW-1185">Reference proteome</keyword>
<organism evidence="2 3">
    <name type="scientific">Austropuccinia psidii MF-1</name>
    <dbReference type="NCBI Taxonomy" id="1389203"/>
    <lineage>
        <taxon>Eukaryota</taxon>
        <taxon>Fungi</taxon>
        <taxon>Dikarya</taxon>
        <taxon>Basidiomycota</taxon>
        <taxon>Pucciniomycotina</taxon>
        <taxon>Pucciniomycetes</taxon>
        <taxon>Pucciniales</taxon>
        <taxon>Sphaerophragmiaceae</taxon>
        <taxon>Austropuccinia</taxon>
    </lineage>
</organism>
<reference evidence="2" key="1">
    <citation type="submission" date="2021-03" db="EMBL/GenBank/DDBJ databases">
        <title>Draft genome sequence of rust myrtle Austropuccinia psidii MF-1, a brazilian biotype.</title>
        <authorList>
            <person name="Quecine M.C."/>
            <person name="Pachon D.M.R."/>
            <person name="Bonatelli M.L."/>
            <person name="Correr F.H."/>
            <person name="Franceschini L.M."/>
            <person name="Leite T.F."/>
            <person name="Margarido G.R.A."/>
            <person name="Almeida C.A."/>
            <person name="Ferrarezi J.A."/>
            <person name="Labate C.A."/>
        </authorList>
    </citation>
    <scope>NUCLEOTIDE SEQUENCE</scope>
    <source>
        <strain evidence="2">MF-1</strain>
    </source>
</reference>
<proteinExistence type="predicted"/>
<name>A0A9Q3H7Y9_9BASI</name>
<dbReference type="EMBL" id="AVOT02013071">
    <property type="protein sequence ID" value="MBW0495383.1"/>
    <property type="molecule type" value="Genomic_DNA"/>
</dbReference>
<gene>
    <name evidence="2" type="ORF">O181_035098</name>
</gene>
<feature type="compositionally biased region" description="Polar residues" evidence="1">
    <location>
        <begin position="112"/>
        <end position="137"/>
    </location>
</feature>
<protein>
    <submittedName>
        <fullName evidence="2">Uncharacterized protein</fullName>
    </submittedName>
</protein>
<feature type="region of interest" description="Disordered" evidence="1">
    <location>
        <begin position="91"/>
        <end position="140"/>
    </location>
</feature>
<dbReference type="Proteomes" id="UP000765509">
    <property type="component" value="Unassembled WGS sequence"/>
</dbReference>
<feature type="compositionally biased region" description="Basic residues" evidence="1">
    <location>
        <begin position="91"/>
        <end position="103"/>
    </location>
</feature>
<evidence type="ECO:0000313" key="3">
    <source>
        <dbReference type="Proteomes" id="UP000765509"/>
    </source>
</evidence>
<comment type="caution">
    <text evidence="2">The sequence shown here is derived from an EMBL/GenBank/DDBJ whole genome shotgun (WGS) entry which is preliminary data.</text>
</comment>
<feature type="region of interest" description="Disordered" evidence="1">
    <location>
        <begin position="1"/>
        <end position="25"/>
    </location>
</feature>
<evidence type="ECO:0000313" key="2">
    <source>
        <dbReference type="EMBL" id="MBW0495383.1"/>
    </source>
</evidence>
<dbReference type="AlphaFoldDB" id="A0A9Q3H7Y9"/>
<sequence length="168" mass="18895">MLANKHTRNARLFSNPSSHAARGVPNQDTLARTPLWLTMMKAFPSGNECREQFRMIRPVPSSIDLSTPPPRPPSDGWQWQEDVQAWANHHHVLSPMGFKHKKPNQPNPPQQDSPVSSLPRKQTPWQPTPGPSDTQWSEDLFCGKQAEFNLISTFNSSELTVPPSVEPS</sequence>
<accession>A0A9Q3H7Y9</accession>
<evidence type="ECO:0000256" key="1">
    <source>
        <dbReference type="SAM" id="MobiDB-lite"/>
    </source>
</evidence>